<reference evidence="1" key="1">
    <citation type="submission" date="2025-08" db="UniProtKB">
        <authorList>
            <consortium name="Ensembl"/>
        </authorList>
    </citation>
    <scope>IDENTIFICATION</scope>
</reference>
<evidence type="ECO:0000313" key="2">
    <source>
        <dbReference type="Proteomes" id="UP000594220"/>
    </source>
</evidence>
<keyword evidence="2" id="KW-1185">Reference proteome</keyword>
<name>A0A7M4G3G2_CROPO</name>
<evidence type="ECO:0000313" key="1">
    <source>
        <dbReference type="Ensembl" id="ENSCPRP00005027411.1"/>
    </source>
</evidence>
<proteinExistence type="predicted"/>
<dbReference type="Proteomes" id="UP000594220">
    <property type="component" value="Unplaced"/>
</dbReference>
<accession>A0A7M4G3G2</accession>
<dbReference type="AlphaFoldDB" id="A0A7M4G3G2"/>
<protein>
    <submittedName>
        <fullName evidence="1">Uncharacterized protein</fullName>
    </submittedName>
</protein>
<organism evidence="1 2">
    <name type="scientific">Crocodylus porosus</name>
    <name type="common">Saltwater crocodile</name>
    <name type="synonym">Estuarine crocodile</name>
    <dbReference type="NCBI Taxonomy" id="8502"/>
    <lineage>
        <taxon>Eukaryota</taxon>
        <taxon>Metazoa</taxon>
        <taxon>Chordata</taxon>
        <taxon>Craniata</taxon>
        <taxon>Vertebrata</taxon>
        <taxon>Euteleostomi</taxon>
        <taxon>Archelosauria</taxon>
        <taxon>Archosauria</taxon>
        <taxon>Crocodylia</taxon>
        <taxon>Longirostres</taxon>
        <taxon>Crocodylidae</taxon>
        <taxon>Crocodylus</taxon>
    </lineage>
</organism>
<sequence>MKPSLTLPSPPIKEAGTPRSCHLLWALLALTPPTHSKCPPALRYRQGAATAPTPCLVAGKKLVLKAGKSTPSPPHGRCSLLQPLAAQVGLSRAGTGRHRQAQAGCEQLQRGALPTRRVREGPLCPSL</sequence>
<reference evidence="1" key="2">
    <citation type="submission" date="2025-09" db="UniProtKB">
        <authorList>
            <consortium name="Ensembl"/>
        </authorList>
    </citation>
    <scope>IDENTIFICATION</scope>
</reference>
<dbReference type="Ensembl" id="ENSCPRT00005032038.1">
    <property type="protein sequence ID" value="ENSCPRP00005027411.1"/>
    <property type="gene ID" value="ENSCPRG00005018983.1"/>
</dbReference>